<dbReference type="SMART" id="SM00577">
    <property type="entry name" value="CPDc"/>
    <property type="match status" value="1"/>
</dbReference>
<dbReference type="AlphaFoldDB" id="A0AAV2TLW7"/>
<sequence length="391" mass="44725">MPHLNETFAALCSHLTPQYCQTRKKLILVCDMDETLLTEIQSGDKILIRPKICYMLRSLRNLYELCMVTYSTRERTTNILKRFLDPDSKIFGHRVLCREDIVPRFHNKLDAFLAHLPKGFGKEKNPNREVVGNVNFRSSVNRRSFNRGFTTVRSHRPPVWTYIVALDDFPVAWSNLSTCIPIRPFLVDRLHRSRATKNEGTYVLSLQKFLTKLHSAVFRDSRPGTMQNDVPGERAPADSTRPSTVSAYSVISRIRRRPSQVHRFQALCHLDPGHLIDFDSHRTTPKRFTNQRPSSTVPVVPTVETSTELARKLENPELTENTGGKAAELEDFIIDCSATARDSYFASAGNDRIGSENEDTYSCVSPSKQLIRHVYKRARIIRDVHSQLGRV</sequence>
<dbReference type="EMBL" id="CAXLJL010000390">
    <property type="protein sequence ID" value="CAL5137461.1"/>
    <property type="molecule type" value="Genomic_DNA"/>
</dbReference>
<dbReference type="InterPro" id="IPR004274">
    <property type="entry name" value="FCP1_dom"/>
</dbReference>
<name>A0AAV2TLW7_CALDB</name>
<evidence type="ECO:0000259" key="2">
    <source>
        <dbReference type="SMART" id="SM00577"/>
    </source>
</evidence>
<proteinExistence type="predicted"/>
<evidence type="ECO:0000256" key="1">
    <source>
        <dbReference type="SAM" id="MobiDB-lite"/>
    </source>
</evidence>
<protein>
    <recommendedName>
        <fullName evidence="2">FCP1 homology domain-containing protein</fullName>
    </recommendedName>
</protein>
<reference evidence="3" key="1">
    <citation type="submission" date="2024-06" db="EMBL/GenBank/DDBJ databases">
        <authorList>
            <person name="Liu X."/>
            <person name="Lenzi L."/>
            <person name="Haldenby T S."/>
            <person name="Uol C."/>
        </authorList>
    </citation>
    <scope>NUCLEOTIDE SEQUENCE</scope>
</reference>
<dbReference type="Gene3D" id="3.40.50.1000">
    <property type="entry name" value="HAD superfamily/HAD-like"/>
    <property type="match status" value="1"/>
</dbReference>
<feature type="region of interest" description="Disordered" evidence="1">
    <location>
        <begin position="221"/>
        <end position="242"/>
    </location>
</feature>
<dbReference type="SUPFAM" id="SSF56784">
    <property type="entry name" value="HAD-like"/>
    <property type="match status" value="1"/>
</dbReference>
<dbReference type="InterPro" id="IPR036412">
    <property type="entry name" value="HAD-like_sf"/>
</dbReference>
<comment type="caution">
    <text evidence="3">The sequence shown here is derived from an EMBL/GenBank/DDBJ whole genome shotgun (WGS) entry which is preliminary data.</text>
</comment>
<dbReference type="Pfam" id="PF03031">
    <property type="entry name" value="NIF"/>
    <property type="match status" value="1"/>
</dbReference>
<evidence type="ECO:0000313" key="3">
    <source>
        <dbReference type="EMBL" id="CAL5137461.1"/>
    </source>
</evidence>
<evidence type="ECO:0000313" key="4">
    <source>
        <dbReference type="Proteomes" id="UP001497525"/>
    </source>
</evidence>
<dbReference type="InterPro" id="IPR023214">
    <property type="entry name" value="HAD_sf"/>
</dbReference>
<organism evidence="3 4">
    <name type="scientific">Calicophoron daubneyi</name>
    <name type="common">Rumen fluke</name>
    <name type="synonym">Paramphistomum daubneyi</name>
    <dbReference type="NCBI Taxonomy" id="300641"/>
    <lineage>
        <taxon>Eukaryota</taxon>
        <taxon>Metazoa</taxon>
        <taxon>Spiralia</taxon>
        <taxon>Lophotrochozoa</taxon>
        <taxon>Platyhelminthes</taxon>
        <taxon>Trematoda</taxon>
        <taxon>Digenea</taxon>
        <taxon>Plagiorchiida</taxon>
        <taxon>Pronocephalata</taxon>
        <taxon>Paramphistomoidea</taxon>
        <taxon>Paramphistomidae</taxon>
        <taxon>Calicophoron</taxon>
    </lineage>
</organism>
<gene>
    <name evidence="3" type="ORF">CDAUBV1_LOCUS11772</name>
</gene>
<feature type="domain" description="FCP1 homology" evidence="2">
    <location>
        <begin position="24"/>
        <end position="192"/>
    </location>
</feature>
<dbReference type="Proteomes" id="UP001497525">
    <property type="component" value="Unassembled WGS sequence"/>
</dbReference>
<accession>A0AAV2TLW7</accession>